<dbReference type="InterPro" id="IPR006121">
    <property type="entry name" value="HMA_dom"/>
</dbReference>
<sequence>MKTVALKITGMHCVSCAINIDFELEDLEGVKEATTNYAKQQTIITYDPEITSVKKIKDIFKKLDYECCLSPADDKYGK</sequence>
<dbReference type="Pfam" id="PF00403">
    <property type="entry name" value="HMA"/>
    <property type="match status" value="1"/>
</dbReference>
<organism evidence="3 4">
    <name type="scientific">Candidatus Beckwithbacteria bacterium GW2011_GWB1_47_15</name>
    <dbReference type="NCBI Taxonomy" id="1618371"/>
    <lineage>
        <taxon>Bacteria</taxon>
        <taxon>Candidatus Beckwithiibacteriota</taxon>
    </lineage>
</organism>
<dbReference type="InterPro" id="IPR036163">
    <property type="entry name" value="HMA_dom_sf"/>
</dbReference>
<comment type="caution">
    <text evidence="3">The sequence shown here is derived from an EMBL/GenBank/DDBJ whole genome shotgun (WGS) entry which is preliminary data.</text>
</comment>
<evidence type="ECO:0000256" key="1">
    <source>
        <dbReference type="ARBA" id="ARBA00022723"/>
    </source>
</evidence>
<dbReference type="PROSITE" id="PS50846">
    <property type="entry name" value="HMA_2"/>
    <property type="match status" value="1"/>
</dbReference>
<protein>
    <submittedName>
        <fullName evidence="3">Heavy metal translocating P-type ATPase</fullName>
    </submittedName>
</protein>
<dbReference type="Proteomes" id="UP000033860">
    <property type="component" value="Unassembled WGS sequence"/>
</dbReference>
<evidence type="ECO:0000313" key="3">
    <source>
        <dbReference type="EMBL" id="KKU60572.1"/>
    </source>
</evidence>
<dbReference type="GO" id="GO:0046872">
    <property type="term" value="F:metal ion binding"/>
    <property type="evidence" value="ECO:0007669"/>
    <property type="project" value="UniProtKB-KW"/>
</dbReference>
<dbReference type="FunFam" id="3.30.70.100:FF:000001">
    <property type="entry name" value="ATPase copper transporting beta"/>
    <property type="match status" value="1"/>
</dbReference>
<gene>
    <name evidence="3" type="ORF">UX85_C0009G0025</name>
</gene>
<name>A0A0G1RTV3_9BACT</name>
<keyword evidence="1" id="KW-0479">Metal-binding</keyword>
<dbReference type="AlphaFoldDB" id="A0A0G1RTV3"/>
<feature type="domain" description="HMA" evidence="2">
    <location>
        <begin position="2"/>
        <end position="68"/>
    </location>
</feature>
<accession>A0A0G1RTV3</accession>
<dbReference type="Gene3D" id="3.30.70.100">
    <property type="match status" value="1"/>
</dbReference>
<evidence type="ECO:0000313" key="4">
    <source>
        <dbReference type="Proteomes" id="UP000033860"/>
    </source>
</evidence>
<reference evidence="3 4" key="1">
    <citation type="journal article" date="2015" name="Nature">
        <title>rRNA introns, odd ribosomes, and small enigmatic genomes across a large radiation of phyla.</title>
        <authorList>
            <person name="Brown C.T."/>
            <person name="Hug L.A."/>
            <person name="Thomas B.C."/>
            <person name="Sharon I."/>
            <person name="Castelle C.J."/>
            <person name="Singh A."/>
            <person name="Wilkins M.J."/>
            <person name="Williams K.H."/>
            <person name="Banfield J.F."/>
        </authorList>
    </citation>
    <scope>NUCLEOTIDE SEQUENCE [LARGE SCALE GENOMIC DNA]</scope>
</reference>
<proteinExistence type="predicted"/>
<evidence type="ECO:0000259" key="2">
    <source>
        <dbReference type="PROSITE" id="PS50846"/>
    </source>
</evidence>
<dbReference type="EMBL" id="LCNT01000009">
    <property type="protein sequence ID" value="KKU60572.1"/>
    <property type="molecule type" value="Genomic_DNA"/>
</dbReference>
<dbReference type="CDD" id="cd00371">
    <property type="entry name" value="HMA"/>
    <property type="match status" value="1"/>
</dbReference>
<dbReference type="SUPFAM" id="SSF55008">
    <property type="entry name" value="HMA, heavy metal-associated domain"/>
    <property type="match status" value="1"/>
</dbReference>